<dbReference type="Proteomes" id="UP000789920">
    <property type="component" value="Unassembled WGS sequence"/>
</dbReference>
<sequence length="125" mass="14438">GFYSQDISQELNLPSFEKGDVILVTRKFQIVDYMDENYSAFALHLMRITEIIKKNLILYINGKLILYENANYVYVKSLSFPDSQKKELNLSVPLPWRSEASVEPNKSPVVKTIATRVKNLLSYCK</sequence>
<evidence type="ECO:0000313" key="2">
    <source>
        <dbReference type="Proteomes" id="UP000789920"/>
    </source>
</evidence>
<organism evidence="1 2">
    <name type="scientific">Racocetra persica</name>
    <dbReference type="NCBI Taxonomy" id="160502"/>
    <lineage>
        <taxon>Eukaryota</taxon>
        <taxon>Fungi</taxon>
        <taxon>Fungi incertae sedis</taxon>
        <taxon>Mucoromycota</taxon>
        <taxon>Glomeromycotina</taxon>
        <taxon>Glomeromycetes</taxon>
        <taxon>Diversisporales</taxon>
        <taxon>Gigasporaceae</taxon>
        <taxon>Racocetra</taxon>
    </lineage>
</organism>
<accession>A0ACA9LKN0</accession>
<gene>
    <name evidence="1" type="ORF">RPERSI_LOCUS3180</name>
</gene>
<keyword evidence="2" id="KW-1185">Reference proteome</keyword>
<dbReference type="EMBL" id="CAJVQC010003773">
    <property type="protein sequence ID" value="CAG8532026.1"/>
    <property type="molecule type" value="Genomic_DNA"/>
</dbReference>
<name>A0ACA9LKN0_9GLOM</name>
<evidence type="ECO:0000313" key="1">
    <source>
        <dbReference type="EMBL" id="CAG8532026.1"/>
    </source>
</evidence>
<feature type="non-terminal residue" evidence="1">
    <location>
        <position position="1"/>
    </location>
</feature>
<comment type="caution">
    <text evidence="1">The sequence shown here is derived from an EMBL/GenBank/DDBJ whole genome shotgun (WGS) entry which is preliminary data.</text>
</comment>
<protein>
    <submittedName>
        <fullName evidence="1">26207_t:CDS:1</fullName>
    </submittedName>
</protein>
<proteinExistence type="predicted"/>
<reference evidence="1" key="1">
    <citation type="submission" date="2021-06" db="EMBL/GenBank/DDBJ databases">
        <authorList>
            <person name="Kallberg Y."/>
            <person name="Tangrot J."/>
            <person name="Rosling A."/>
        </authorList>
    </citation>
    <scope>NUCLEOTIDE SEQUENCE</scope>
    <source>
        <strain evidence="1">MA461A</strain>
    </source>
</reference>